<gene>
    <name evidence="1" type="ORF">PACILC2_11620</name>
</gene>
<dbReference type="Proteomes" id="UP000680304">
    <property type="component" value="Unassembled WGS sequence"/>
</dbReference>
<dbReference type="EMBL" id="BOVJ01000038">
    <property type="protein sequence ID" value="GIQ62594.1"/>
    <property type="molecule type" value="Genomic_DNA"/>
</dbReference>
<evidence type="ECO:0000313" key="2">
    <source>
        <dbReference type="Proteomes" id="UP000680304"/>
    </source>
</evidence>
<keyword evidence="2" id="KW-1185">Reference proteome</keyword>
<accession>A0ABQ4N365</accession>
<reference evidence="1 2" key="1">
    <citation type="submission" date="2021-04" db="EMBL/GenBank/DDBJ databases">
        <title>Draft genome sequence of Paenibacillus cisolokensis, LC2-13A.</title>
        <authorList>
            <person name="Uke A."/>
            <person name="Chhe C."/>
            <person name="Baramee S."/>
            <person name="Kosugi A."/>
        </authorList>
    </citation>
    <scope>NUCLEOTIDE SEQUENCE [LARGE SCALE GENOMIC DNA]</scope>
    <source>
        <strain evidence="1 2">LC2-13A</strain>
    </source>
</reference>
<proteinExistence type="predicted"/>
<comment type="caution">
    <text evidence="1">The sequence shown here is derived from an EMBL/GenBank/DDBJ whole genome shotgun (WGS) entry which is preliminary data.</text>
</comment>
<organism evidence="1 2">
    <name type="scientific">Paenibacillus cisolokensis</name>
    <dbReference type="NCBI Taxonomy" id="1658519"/>
    <lineage>
        <taxon>Bacteria</taxon>
        <taxon>Bacillati</taxon>
        <taxon>Bacillota</taxon>
        <taxon>Bacilli</taxon>
        <taxon>Bacillales</taxon>
        <taxon>Paenibacillaceae</taxon>
        <taxon>Paenibacillus</taxon>
    </lineage>
</organism>
<evidence type="ECO:0000313" key="1">
    <source>
        <dbReference type="EMBL" id="GIQ62594.1"/>
    </source>
</evidence>
<protein>
    <submittedName>
        <fullName evidence="1">Uncharacterized protein</fullName>
    </submittedName>
</protein>
<sequence>MLLRFHPISSFIAKISNMGSYDPEYGYLYDVKGYVDRTTGDDINVFYLKKNGPFWIVSSTGTGP</sequence>
<name>A0ABQ4N365_9BACL</name>